<dbReference type="AlphaFoldDB" id="A0AA88GRR9"/>
<feature type="repeat" description="RCC1" evidence="1">
    <location>
        <begin position="195"/>
        <end position="256"/>
    </location>
</feature>
<sequence>MKYGLVALVESSSTNDNHCRTYILCYYDECAKKMKVLCNLSEQISKALPSADEMFNIKSIHHLTFSKFKTQCLCGLFCDNNHRLFKFEISDTGDMTPLETLRLLDDGLNTSKQCAISSISAGAYHFIILDENGTVYCYGNNSYSQCGITTYSTDGKIDFPRVLDRPHFLEILKDDVKIVKACCGASHTLLLSDDGCGYALGSNLEGQCGIIITGEQHRICTEPSLIESDVTELIQLEENIVDICCGVDYSIVLARDEQHCQALFTGKRSSQHKVIGFSKVSALEHVFKACPHLKLRCSSIGKHYFLYNNNTRA</sequence>
<dbReference type="SUPFAM" id="SSF50985">
    <property type="entry name" value="RCC1/BLIP-II"/>
    <property type="match status" value="1"/>
</dbReference>
<dbReference type="Pfam" id="PF13540">
    <property type="entry name" value="RCC1_2"/>
    <property type="match status" value="1"/>
</dbReference>
<dbReference type="RefSeq" id="XP_044548569.1">
    <property type="nucleotide sequence ID" value="XM_044694542.1"/>
</dbReference>
<dbReference type="Gene3D" id="2.130.10.30">
    <property type="entry name" value="Regulator of chromosome condensation 1/beta-lactamase-inhibitor protein II"/>
    <property type="match status" value="1"/>
</dbReference>
<dbReference type="GeneID" id="68097312"/>
<dbReference type="InterPro" id="IPR009091">
    <property type="entry name" value="RCC1/BLIP-II"/>
</dbReference>
<dbReference type="InterPro" id="IPR051553">
    <property type="entry name" value="Ran_GTPase-activating"/>
</dbReference>
<dbReference type="PROSITE" id="PS50012">
    <property type="entry name" value="RCC1_3"/>
    <property type="match status" value="2"/>
</dbReference>
<feature type="repeat" description="RCC1" evidence="1">
    <location>
        <begin position="133"/>
        <end position="194"/>
    </location>
</feature>
<dbReference type="InterPro" id="IPR000408">
    <property type="entry name" value="Reg_chr_condens"/>
</dbReference>
<evidence type="ECO:0000313" key="3">
    <source>
        <dbReference type="Proteomes" id="UP000816034"/>
    </source>
</evidence>
<dbReference type="GO" id="GO:0005085">
    <property type="term" value="F:guanyl-nucleotide exchange factor activity"/>
    <property type="evidence" value="ECO:0007669"/>
    <property type="project" value="TreeGrafter"/>
</dbReference>
<gene>
    <name evidence="2" type="ORF">C9374_004857</name>
</gene>
<dbReference type="PANTHER" id="PTHR45982:SF1">
    <property type="entry name" value="REGULATOR OF CHROMOSOME CONDENSATION"/>
    <property type="match status" value="1"/>
</dbReference>
<evidence type="ECO:0000313" key="2">
    <source>
        <dbReference type="EMBL" id="KAG2382890.1"/>
    </source>
</evidence>
<reference evidence="2 3" key="1">
    <citation type="journal article" date="2018" name="BMC Genomics">
        <title>The genome of Naegleria lovaniensis, the basis for a comparative approach to unravel pathogenicity factors of the human pathogenic amoeba N. fowleri.</title>
        <authorList>
            <person name="Liechti N."/>
            <person name="Schurch N."/>
            <person name="Bruggmann R."/>
            <person name="Wittwer M."/>
        </authorList>
    </citation>
    <scope>NUCLEOTIDE SEQUENCE [LARGE SCALE GENOMIC DNA]</scope>
    <source>
        <strain evidence="2 3">ATCC 30569</strain>
    </source>
</reference>
<protein>
    <submittedName>
        <fullName evidence="2">Uncharacterized protein</fullName>
    </submittedName>
</protein>
<name>A0AA88GRR9_NAELO</name>
<organism evidence="2 3">
    <name type="scientific">Naegleria lovaniensis</name>
    <name type="common">Amoeba</name>
    <dbReference type="NCBI Taxonomy" id="51637"/>
    <lineage>
        <taxon>Eukaryota</taxon>
        <taxon>Discoba</taxon>
        <taxon>Heterolobosea</taxon>
        <taxon>Tetramitia</taxon>
        <taxon>Eutetramitia</taxon>
        <taxon>Vahlkampfiidae</taxon>
        <taxon>Naegleria</taxon>
    </lineage>
</organism>
<dbReference type="EMBL" id="PYSW02000022">
    <property type="protein sequence ID" value="KAG2382890.1"/>
    <property type="molecule type" value="Genomic_DNA"/>
</dbReference>
<dbReference type="Proteomes" id="UP000816034">
    <property type="component" value="Unassembled WGS sequence"/>
</dbReference>
<keyword evidence="3" id="KW-1185">Reference proteome</keyword>
<dbReference type="PANTHER" id="PTHR45982">
    <property type="entry name" value="REGULATOR OF CHROMOSOME CONDENSATION"/>
    <property type="match status" value="1"/>
</dbReference>
<comment type="caution">
    <text evidence="2">The sequence shown here is derived from an EMBL/GenBank/DDBJ whole genome shotgun (WGS) entry which is preliminary data.</text>
</comment>
<evidence type="ECO:0000256" key="1">
    <source>
        <dbReference type="PROSITE-ProRule" id="PRU00235"/>
    </source>
</evidence>
<dbReference type="GO" id="GO:0005737">
    <property type="term" value="C:cytoplasm"/>
    <property type="evidence" value="ECO:0007669"/>
    <property type="project" value="TreeGrafter"/>
</dbReference>
<proteinExistence type="predicted"/>
<accession>A0AA88GRR9</accession>
<dbReference type="PROSITE" id="PS00626">
    <property type="entry name" value="RCC1_2"/>
    <property type="match status" value="1"/>
</dbReference>
<dbReference type="Pfam" id="PF00415">
    <property type="entry name" value="RCC1"/>
    <property type="match status" value="1"/>
</dbReference>